<dbReference type="PANTHER" id="PTHR16200">
    <property type="entry name" value="RING ZINC FINGER"/>
    <property type="match status" value="1"/>
</dbReference>
<dbReference type="GO" id="GO:0008270">
    <property type="term" value="F:zinc ion binding"/>
    <property type="evidence" value="ECO:0007669"/>
    <property type="project" value="UniProtKB-KW"/>
</dbReference>
<dbReference type="PROSITE" id="PS50089">
    <property type="entry name" value="ZF_RING_2"/>
    <property type="match status" value="1"/>
</dbReference>
<feature type="compositionally biased region" description="Pro residues" evidence="6">
    <location>
        <begin position="527"/>
        <end position="539"/>
    </location>
</feature>
<keyword evidence="2" id="KW-0812">Transmembrane</keyword>
<evidence type="ECO:0000259" key="7">
    <source>
        <dbReference type="PROSITE" id="PS50089"/>
    </source>
</evidence>
<evidence type="ECO:0000256" key="6">
    <source>
        <dbReference type="SAM" id="MobiDB-lite"/>
    </source>
</evidence>
<dbReference type="InterPro" id="IPR013083">
    <property type="entry name" value="Znf_RING/FYVE/PHD"/>
</dbReference>
<comment type="caution">
    <text evidence="8">The sequence shown here is derived from an EMBL/GenBank/DDBJ whole genome shotgun (WGS) entry which is preliminary data.</text>
</comment>
<accession>A0A9Q5MXA6</accession>
<evidence type="ECO:0000313" key="8">
    <source>
        <dbReference type="EMBL" id="OCB83837.1"/>
    </source>
</evidence>
<feature type="domain" description="RING-type" evidence="7">
    <location>
        <begin position="394"/>
        <end position="436"/>
    </location>
</feature>
<protein>
    <recommendedName>
        <fullName evidence="7">RING-type domain-containing protein</fullName>
    </recommendedName>
</protein>
<dbReference type="SUPFAM" id="SSF52025">
    <property type="entry name" value="PA domain"/>
    <property type="match status" value="1"/>
</dbReference>
<dbReference type="FunFam" id="3.30.40.10:FF:000388">
    <property type="entry name" value="Putative RING zinc finger domain superfamily protein"/>
    <property type="match status" value="1"/>
</dbReference>
<evidence type="ECO:0000256" key="4">
    <source>
        <dbReference type="ARBA" id="ARBA00023136"/>
    </source>
</evidence>
<feature type="compositionally biased region" description="Polar residues" evidence="6">
    <location>
        <begin position="549"/>
        <end position="559"/>
    </location>
</feature>
<dbReference type="SMART" id="SM00184">
    <property type="entry name" value="RING"/>
    <property type="match status" value="1"/>
</dbReference>
<dbReference type="Gene3D" id="3.30.40.10">
    <property type="entry name" value="Zinc/RING finger domain, C3HC4 (zinc finger)"/>
    <property type="match status" value="1"/>
</dbReference>
<keyword evidence="9" id="KW-1185">Reference proteome</keyword>
<keyword evidence="5" id="KW-0863">Zinc-finger</keyword>
<feature type="compositionally biased region" description="Polar residues" evidence="6">
    <location>
        <begin position="463"/>
        <end position="475"/>
    </location>
</feature>
<dbReference type="InterPro" id="IPR051073">
    <property type="entry name" value="ZNRF3_Arkadia_E3_ligases"/>
</dbReference>
<feature type="region of interest" description="Disordered" evidence="6">
    <location>
        <begin position="503"/>
        <end position="559"/>
    </location>
</feature>
<evidence type="ECO:0000256" key="2">
    <source>
        <dbReference type="ARBA" id="ARBA00022692"/>
    </source>
</evidence>
<dbReference type="Pfam" id="PF02225">
    <property type="entry name" value="PA"/>
    <property type="match status" value="1"/>
</dbReference>
<reference evidence="8" key="1">
    <citation type="submission" date="2016-06" db="EMBL/GenBank/DDBJ databases">
        <title>Draft Genome sequence of the fungus Inonotus baumii.</title>
        <authorList>
            <person name="Zhu H."/>
            <person name="Lin W."/>
        </authorList>
    </citation>
    <scope>NUCLEOTIDE SEQUENCE</scope>
    <source>
        <strain evidence="8">821</strain>
    </source>
</reference>
<keyword evidence="4" id="KW-0472">Membrane</keyword>
<evidence type="ECO:0000256" key="3">
    <source>
        <dbReference type="ARBA" id="ARBA00022989"/>
    </source>
</evidence>
<dbReference type="AlphaFoldDB" id="A0A9Q5MXA6"/>
<evidence type="ECO:0000313" key="9">
    <source>
        <dbReference type="Proteomes" id="UP000757232"/>
    </source>
</evidence>
<dbReference type="EMBL" id="LNZH02000217">
    <property type="protein sequence ID" value="OCB83837.1"/>
    <property type="molecule type" value="Genomic_DNA"/>
</dbReference>
<dbReference type="Gene3D" id="3.50.30.30">
    <property type="match status" value="1"/>
</dbReference>
<dbReference type="OrthoDB" id="8062037at2759"/>
<dbReference type="InterPro" id="IPR001841">
    <property type="entry name" value="Znf_RING"/>
</dbReference>
<keyword evidence="5" id="KW-0479">Metal-binding</keyword>
<keyword evidence="3" id="KW-1133">Transmembrane helix</keyword>
<dbReference type="InterPro" id="IPR003137">
    <property type="entry name" value="PA_domain"/>
</dbReference>
<sequence length="559" mass="61335">MTATLSSTRRQLLAVFALLFVALNNISIIIPSVHAHQDHSGQGISNAQGLMLSNWFRRISSTSSDGSWLWGWAWGADNTVSVVDRSPPVSFASRPASFGRMIEDALNGYGIPMNAFTVQCHDDKNKSKDMFEYRHGDLLEGIGPNLGCPRLCPSGNHMPLPEESWIAIVQRGNCSFVSKVREAQRFGAKAAIVGGDDPAISGNPDVLVNMYSQTDASDIKIPSTYIKFSDYTHLANLIATSNTSTSGIKTVSLQITTDYASWEWYSPILTFLVLLLLPSALTLTTLLIHRVRAARAEQRERAPEDVVNRLPWRVWTGSGWEKHEGPVPPAMQTKSSVNTDLERGDLDAEIEGQLSQSQVQQLQCKPSTSHDEEEGGGGDTRSINPPWFDAQTECAICLNDFTRGDRVRVLPCKHIFHLDEVDEWLIHRKKLCPVCKADVTLPSHPYVHPIDHDHSDTHPTPIHVSSNDQTDELTTPNERTPLLVANAPDSFYTCSSPITAPTPSCEFSRAPSRIVLSSSPTPRRSRPPSPSPSLVPPPIVTETDAVPSLPNQASNDSGS</sequence>
<proteinExistence type="predicted"/>
<evidence type="ECO:0000256" key="1">
    <source>
        <dbReference type="ARBA" id="ARBA00004370"/>
    </source>
</evidence>
<keyword evidence="5" id="KW-0862">Zinc</keyword>
<gene>
    <name evidence="8" type="ORF">A7U60_g9042</name>
</gene>
<dbReference type="InterPro" id="IPR046450">
    <property type="entry name" value="PA_dom_sf"/>
</dbReference>
<dbReference type="Proteomes" id="UP000757232">
    <property type="component" value="Unassembled WGS sequence"/>
</dbReference>
<dbReference type="SUPFAM" id="SSF57850">
    <property type="entry name" value="RING/U-box"/>
    <property type="match status" value="1"/>
</dbReference>
<name>A0A9Q5MXA6_SANBA</name>
<comment type="subcellular location">
    <subcellularLocation>
        <location evidence="1">Membrane</location>
    </subcellularLocation>
</comment>
<organism evidence="8 9">
    <name type="scientific">Sanghuangporus baumii</name>
    <name type="common">Phellinus baumii</name>
    <dbReference type="NCBI Taxonomy" id="108892"/>
    <lineage>
        <taxon>Eukaryota</taxon>
        <taxon>Fungi</taxon>
        <taxon>Dikarya</taxon>
        <taxon>Basidiomycota</taxon>
        <taxon>Agaricomycotina</taxon>
        <taxon>Agaricomycetes</taxon>
        <taxon>Hymenochaetales</taxon>
        <taxon>Hymenochaetaceae</taxon>
        <taxon>Sanghuangporus</taxon>
    </lineage>
</organism>
<feature type="region of interest" description="Disordered" evidence="6">
    <location>
        <begin position="357"/>
        <end position="385"/>
    </location>
</feature>
<feature type="region of interest" description="Disordered" evidence="6">
    <location>
        <begin position="456"/>
        <end position="475"/>
    </location>
</feature>
<dbReference type="GO" id="GO:0016020">
    <property type="term" value="C:membrane"/>
    <property type="evidence" value="ECO:0007669"/>
    <property type="project" value="UniProtKB-SubCell"/>
</dbReference>
<evidence type="ECO:0000256" key="5">
    <source>
        <dbReference type="PROSITE-ProRule" id="PRU00175"/>
    </source>
</evidence>
<dbReference type="Pfam" id="PF13639">
    <property type="entry name" value="zf-RING_2"/>
    <property type="match status" value="1"/>
</dbReference>